<dbReference type="SUPFAM" id="SSF82171">
    <property type="entry name" value="DPP6 N-terminal domain-like"/>
    <property type="match status" value="1"/>
</dbReference>
<dbReference type="PROSITE" id="PS51257">
    <property type="entry name" value="PROKAR_LIPOPROTEIN"/>
    <property type="match status" value="1"/>
</dbReference>
<dbReference type="Proteomes" id="UP000233256">
    <property type="component" value="Unassembled WGS sequence"/>
</dbReference>
<dbReference type="Gene3D" id="2.120.10.30">
    <property type="entry name" value="TolB, C-terminal domain"/>
    <property type="match status" value="1"/>
</dbReference>
<protein>
    <submittedName>
        <fullName evidence="1">Uncharacterized protein</fullName>
    </submittedName>
</protein>
<accession>A0A2N1PPC9</accession>
<gene>
    <name evidence="1" type="ORF">CVV64_10455</name>
</gene>
<dbReference type="EMBL" id="PGXC01000007">
    <property type="protein sequence ID" value="PKK90142.1"/>
    <property type="molecule type" value="Genomic_DNA"/>
</dbReference>
<evidence type="ECO:0000313" key="1">
    <source>
        <dbReference type="EMBL" id="PKK90142.1"/>
    </source>
</evidence>
<organism evidence="1 2">
    <name type="scientific">Candidatus Wallbacteria bacterium HGW-Wallbacteria-1</name>
    <dbReference type="NCBI Taxonomy" id="2013854"/>
    <lineage>
        <taxon>Bacteria</taxon>
        <taxon>Candidatus Walliibacteriota</taxon>
    </lineage>
</organism>
<name>A0A2N1PPC9_9BACT</name>
<dbReference type="InterPro" id="IPR011042">
    <property type="entry name" value="6-blade_b-propeller_TolB-like"/>
</dbReference>
<reference evidence="1 2" key="1">
    <citation type="journal article" date="2017" name="ISME J.">
        <title>Potential for microbial H2 and metal transformations associated with novel bacteria and archaea in deep terrestrial subsurface sediments.</title>
        <authorList>
            <person name="Hernsdorf A.W."/>
            <person name="Amano Y."/>
            <person name="Miyakawa K."/>
            <person name="Ise K."/>
            <person name="Suzuki Y."/>
            <person name="Anantharaman K."/>
            <person name="Probst A."/>
            <person name="Burstein D."/>
            <person name="Thomas B.C."/>
            <person name="Banfield J.F."/>
        </authorList>
    </citation>
    <scope>NUCLEOTIDE SEQUENCE [LARGE SCALE GENOMIC DNA]</scope>
    <source>
        <strain evidence="1">HGW-Wallbacteria-1</strain>
    </source>
</reference>
<proteinExistence type="predicted"/>
<sequence length="547" mass="58289">MKSSSDSEFKMNRARAFVLWCAIITIFSASGCLDKGTDLFVEEGVSKVSEIVSLKKAGGEVVFPTSGVKVFLDPNDVSRDVQVQMDARAAAFYGGTPLNSNISPISSYYVFAPVEFSNSNTADVTLPVNSSSLSAAVGTGGVMDGSIQVYQFNATASAWEIRNSGRLLDLSAGTIRVTTGSLGTFVVGYYLHDPVENITGERVLFSSARAYMYINQAGSILSSGSSAQGINLYTLNPADPIASVKAFNSTAGNVMMEDFSEGSHMALVGFDSGSALNWALVNGQAVLKLQRSITTMTGNGFGRASLSPDGTLLVTEGLPARISSVDRGLSSFETTDRTEVFILEIGTGKTERITFNDEWDIGPAFTVDGKGILFTRIDPVTEKASLYYHDRYSGSARRLTSPADNIGGTGLAVLRDGRRIVILPQGLVVGIDTGRVEGDLGSDVTNLLPPTHSFNSFTVSHSSPWTTPTALIGRAARIMSLQETPQGDLLMELTLTDGTRGNVVGAFLAIVRKATGLLTIVAGPEYIEPQISRGFRDPVLKPRFLNQ</sequence>
<dbReference type="AlphaFoldDB" id="A0A2N1PPC9"/>
<comment type="caution">
    <text evidence="1">The sequence shown here is derived from an EMBL/GenBank/DDBJ whole genome shotgun (WGS) entry which is preliminary data.</text>
</comment>
<evidence type="ECO:0000313" key="2">
    <source>
        <dbReference type="Proteomes" id="UP000233256"/>
    </source>
</evidence>